<organism evidence="2 3">
    <name type="scientific">Flammeovirga pectinis</name>
    <dbReference type="NCBI Taxonomy" id="2494373"/>
    <lineage>
        <taxon>Bacteria</taxon>
        <taxon>Pseudomonadati</taxon>
        <taxon>Bacteroidota</taxon>
        <taxon>Cytophagia</taxon>
        <taxon>Cytophagales</taxon>
        <taxon>Flammeovirgaceae</taxon>
        <taxon>Flammeovirga</taxon>
    </lineage>
</organism>
<dbReference type="OrthoDB" id="9838480at2"/>
<keyword evidence="3" id="KW-1185">Reference proteome</keyword>
<dbReference type="Proteomes" id="UP000267268">
    <property type="component" value="Chromosome 2"/>
</dbReference>
<keyword evidence="1" id="KW-0472">Membrane</keyword>
<dbReference type="EMBL" id="CP034563">
    <property type="protein sequence ID" value="AZQ64997.1"/>
    <property type="molecule type" value="Genomic_DNA"/>
</dbReference>
<sequence length="116" mass="13138">MVDTNDKCYAWAIETTGYEPVYYEEFISIQTQEVEESSIVENILLGGIGGAILGVILQAPITGTIAGMILGGFNLLEKKEVDIDTLIEQKKDEYSQEEQFQYKKFHHAYNACRYCN</sequence>
<dbReference type="RefSeq" id="WP_126619274.1">
    <property type="nucleotide sequence ID" value="NZ_CP034563.1"/>
</dbReference>
<keyword evidence="1" id="KW-1133">Transmembrane helix</keyword>
<evidence type="ECO:0008006" key="4">
    <source>
        <dbReference type="Google" id="ProtNLM"/>
    </source>
</evidence>
<proteinExistence type="predicted"/>
<gene>
    <name evidence="2" type="ORF">EI427_22510</name>
</gene>
<feature type="transmembrane region" description="Helical" evidence="1">
    <location>
        <begin position="43"/>
        <end position="70"/>
    </location>
</feature>
<evidence type="ECO:0000256" key="1">
    <source>
        <dbReference type="SAM" id="Phobius"/>
    </source>
</evidence>
<evidence type="ECO:0000313" key="3">
    <source>
        <dbReference type="Proteomes" id="UP000267268"/>
    </source>
</evidence>
<protein>
    <recommendedName>
        <fullName evidence="4">Glycine zipper domain-containing protein</fullName>
    </recommendedName>
</protein>
<dbReference type="AlphaFoldDB" id="A0A3S9P9Z6"/>
<name>A0A3S9P9Z6_9BACT</name>
<dbReference type="KEGG" id="fll:EI427_22510"/>
<keyword evidence="1" id="KW-0812">Transmembrane</keyword>
<accession>A0A3S9P9Z6</accession>
<reference evidence="2 3" key="1">
    <citation type="submission" date="2018-12" db="EMBL/GenBank/DDBJ databases">
        <title>Flammeovirga pectinis sp. nov., isolated from the gut of the Korean scallop, Patinopecten yessoensis.</title>
        <authorList>
            <person name="Bae J.-W."/>
            <person name="Jeong Y.-S."/>
            <person name="Kang W."/>
        </authorList>
    </citation>
    <scope>NUCLEOTIDE SEQUENCE [LARGE SCALE GENOMIC DNA]</scope>
    <source>
        <strain evidence="2 3">L12M1</strain>
    </source>
</reference>
<evidence type="ECO:0000313" key="2">
    <source>
        <dbReference type="EMBL" id="AZQ64997.1"/>
    </source>
</evidence>